<sequence length="298" mass="34234">MIEKDESLLMELQGICHKMHAALKTHSVTDQSTRKANVEYKFILDRSETDLPFVLGQELEIEWTGNIFCTSCGAKTPKSYSQGHCFKCFKTKAECDLCIMKPETCHYHLGTCRENDFAHNVCFQPHIVYLANSSALKIGITRIVNMPTRWLDQGATQALPIMKVGSRRLSGHLETLFGTQIADKTDWRKLLKGEAEPLNLIEQRDQIIEEFAPKIQSIRDEFSQNLEFNENLELLENEIPHEFIYPVEQYPEKIKSLNLDKTPKIRSVLQGIKGQYLILDIGVINIRKYTGYELILRA</sequence>
<evidence type="ECO:0000313" key="2">
    <source>
        <dbReference type="Proteomes" id="UP000018442"/>
    </source>
</evidence>
<proteinExistence type="predicted"/>
<dbReference type="InterPro" id="IPR021246">
    <property type="entry name" value="DUF2797"/>
</dbReference>
<organism evidence="1 2">
    <name type="scientific">Acinetobacter junii SH205</name>
    <dbReference type="NCBI Taxonomy" id="575587"/>
    <lineage>
        <taxon>Bacteria</taxon>
        <taxon>Pseudomonadati</taxon>
        <taxon>Pseudomonadota</taxon>
        <taxon>Gammaproteobacteria</taxon>
        <taxon>Moraxellales</taxon>
        <taxon>Moraxellaceae</taxon>
        <taxon>Acinetobacter</taxon>
    </lineage>
</organism>
<dbReference type="Proteomes" id="UP000018442">
    <property type="component" value="Unassembled WGS sequence"/>
</dbReference>
<dbReference type="HOGENOM" id="CLU_1019163_0_0_6"/>
<dbReference type="AlphaFoldDB" id="D0SIM7"/>
<gene>
    <name evidence="1" type="ORF">HMPREF0026_00975</name>
</gene>
<reference evidence="2" key="1">
    <citation type="journal article" date="2012" name="PLoS ONE">
        <title>The success of Acinetobacter species; genetic, metabolic and virulence attributes.</title>
        <authorList>
            <person name="Peleg A.Y."/>
            <person name="de Breij A."/>
            <person name="Adams M.D."/>
            <person name="Cerqueira G.M."/>
            <person name="Mocali S."/>
            <person name="Galardini M."/>
            <person name="Nibbering P.H."/>
            <person name="Earl A.M."/>
            <person name="Ward D.V."/>
            <person name="Paterson D.L."/>
            <person name="Seifert H."/>
            <person name="Dijkshoorn L."/>
        </authorList>
    </citation>
    <scope>NUCLEOTIDE SEQUENCE [LARGE SCALE GENOMIC DNA]</scope>
    <source>
        <strain evidence="2">SH205</strain>
    </source>
</reference>
<evidence type="ECO:0000313" key="1">
    <source>
        <dbReference type="EMBL" id="EEY93699.1"/>
    </source>
</evidence>
<accession>D0SIM7</accession>
<dbReference type="EMBL" id="GG705011">
    <property type="protein sequence ID" value="EEY93699.1"/>
    <property type="molecule type" value="Genomic_DNA"/>
</dbReference>
<evidence type="ECO:0008006" key="3">
    <source>
        <dbReference type="Google" id="ProtNLM"/>
    </source>
</evidence>
<protein>
    <recommendedName>
        <fullName evidence="3">DUF2797 domain-containing protein</fullName>
    </recommendedName>
</protein>
<dbReference type="Pfam" id="PF10977">
    <property type="entry name" value="DUF2797"/>
    <property type="match status" value="1"/>
</dbReference>
<name>D0SIM7_ACIJU</name>